<organism evidence="2">
    <name type="scientific">Acromyrmex echinatior</name>
    <name type="common">Panamanian leafcutter ant</name>
    <name type="synonym">Acromyrmex octospinosus echinatior</name>
    <dbReference type="NCBI Taxonomy" id="103372"/>
    <lineage>
        <taxon>Eukaryota</taxon>
        <taxon>Metazoa</taxon>
        <taxon>Ecdysozoa</taxon>
        <taxon>Arthropoda</taxon>
        <taxon>Hexapoda</taxon>
        <taxon>Insecta</taxon>
        <taxon>Pterygota</taxon>
        <taxon>Neoptera</taxon>
        <taxon>Endopterygota</taxon>
        <taxon>Hymenoptera</taxon>
        <taxon>Apocrita</taxon>
        <taxon>Aculeata</taxon>
        <taxon>Formicoidea</taxon>
        <taxon>Formicidae</taxon>
        <taxon>Myrmicinae</taxon>
        <taxon>Acromyrmex</taxon>
    </lineage>
</organism>
<dbReference type="InParanoid" id="F4WVR4"/>
<dbReference type="AlphaFoldDB" id="F4WVR4"/>
<sequence length="203" mass="23156">MIVLTWQIRSFEKLLDEHSCKQVKERHESGQLVDDRVGAAGVAAASGGCQRRQRRRRRRTECVPVEFPFSLRHSISYVFLLWLRSDSHLDAPRCHIIFVVYWTLNKDDMTPRSTRRKRKMHGNVCLHHFYGNSIYCKTILTGKLRCYTEVIAGAGRVIGNSNQHVSNDQQYAATAVAGLAGGSWCRWCVGGSRLIIRQLRVVA</sequence>
<proteinExistence type="predicted"/>
<evidence type="ECO:0000313" key="2">
    <source>
        <dbReference type="Proteomes" id="UP000007755"/>
    </source>
</evidence>
<dbReference type="Proteomes" id="UP000007755">
    <property type="component" value="Unassembled WGS sequence"/>
</dbReference>
<dbReference type="EMBL" id="GL888393">
    <property type="protein sequence ID" value="EGI61734.1"/>
    <property type="molecule type" value="Genomic_DNA"/>
</dbReference>
<reference evidence="1" key="1">
    <citation type="submission" date="2011-02" db="EMBL/GenBank/DDBJ databases">
        <title>The genome of the leaf-cutting ant Acromyrmex echinatior suggests key adaptations to social evolution and fungus farming.</title>
        <authorList>
            <person name="Nygaard S."/>
            <person name="Zhang G."/>
        </authorList>
    </citation>
    <scope>NUCLEOTIDE SEQUENCE</scope>
</reference>
<evidence type="ECO:0000313" key="1">
    <source>
        <dbReference type="EMBL" id="EGI61734.1"/>
    </source>
</evidence>
<keyword evidence="2" id="KW-1185">Reference proteome</keyword>
<gene>
    <name evidence="1" type="ORF">G5I_10014</name>
</gene>
<protein>
    <submittedName>
        <fullName evidence="1">Uncharacterized protein</fullName>
    </submittedName>
</protein>
<accession>F4WVR4</accession>
<name>F4WVR4_ACREC</name>